<comment type="caution">
    <text evidence="1">The sequence shown here is derived from an EMBL/GenBank/DDBJ whole genome shotgun (WGS) entry which is preliminary data.</text>
</comment>
<reference evidence="1" key="1">
    <citation type="journal article" date="2022" name="Int. J. Mol. Sci.">
        <title>Draft Genome of Tanacetum Coccineum: Genomic Comparison of Closely Related Tanacetum-Family Plants.</title>
        <authorList>
            <person name="Yamashiro T."/>
            <person name="Shiraishi A."/>
            <person name="Nakayama K."/>
            <person name="Satake H."/>
        </authorList>
    </citation>
    <scope>NUCLEOTIDE SEQUENCE</scope>
</reference>
<organism evidence="1 2">
    <name type="scientific">Tanacetum coccineum</name>
    <dbReference type="NCBI Taxonomy" id="301880"/>
    <lineage>
        <taxon>Eukaryota</taxon>
        <taxon>Viridiplantae</taxon>
        <taxon>Streptophyta</taxon>
        <taxon>Embryophyta</taxon>
        <taxon>Tracheophyta</taxon>
        <taxon>Spermatophyta</taxon>
        <taxon>Magnoliopsida</taxon>
        <taxon>eudicotyledons</taxon>
        <taxon>Gunneridae</taxon>
        <taxon>Pentapetalae</taxon>
        <taxon>asterids</taxon>
        <taxon>campanulids</taxon>
        <taxon>Asterales</taxon>
        <taxon>Asteraceae</taxon>
        <taxon>Asteroideae</taxon>
        <taxon>Anthemideae</taxon>
        <taxon>Anthemidinae</taxon>
        <taxon>Tanacetum</taxon>
    </lineage>
</organism>
<sequence>MLNLLSSFKSKSSLSIPGGIVSSGQENISTSSLRESLSSTGIGIVGKRLDDSIRIVLKRFLGGRGEEVLLGLAKISMLILEEVDGMTGGAGVEIGQNHNRENFDSLVDI</sequence>
<protein>
    <submittedName>
        <fullName evidence="1">Uncharacterized protein</fullName>
    </submittedName>
</protein>
<accession>A0ABQ5I6F7</accession>
<keyword evidence="2" id="KW-1185">Reference proteome</keyword>
<name>A0ABQ5I6F7_9ASTR</name>
<evidence type="ECO:0000313" key="2">
    <source>
        <dbReference type="Proteomes" id="UP001151760"/>
    </source>
</evidence>
<evidence type="ECO:0000313" key="1">
    <source>
        <dbReference type="EMBL" id="GJT95235.1"/>
    </source>
</evidence>
<proteinExistence type="predicted"/>
<dbReference type="EMBL" id="BQNB010020369">
    <property type="protein sequence ID" value="GJT95235.1"/>
    <property type="molecule type" value="Genomic_DNA"/>
</dbReference>
<dbReference type="Proteomes" id="UP001151760">
    <property type="component" value="Unassembled WGS sequence"/>
</dbReference>
<gene>
    <name evidence="1" type="ORF">Tco_1090753</name>
</gene>
<reference evidence="1" key="2">
    <citation type="submission" date="2022-01" db="EMBL/GenBank/DDBJ databases">
        <authorList>
            <person name="Yamashiro T."/>
            <person name="Shiraishi A."/>
            <person name="Satake H."/>
            <person name="Nakayama K."/>
        </authorList>
    </citation>
    <scope>NUCLEOTIDE SEQUENCE</scope>
</reference>